<dbReference type="Gene3D" id="1.20.1590.10">
    <property type="entry name" value="YP_001051499.1 domain like"/>
    <property type="match status" value="1"/>
</dbReference>
<proteinExistence type="predicted"/>
<dbReference type="EMBL" id="RXOF01000004">
    <property type="protein sequence ID" value="RTQ50749.1"/>
    <property type="molecule type" value="Genomic_DNA"/>
</dbReference>
<sequence length="197" mass="21796">MADDLETLIYSLSDRQKAVFAGLVCERLLPQYEAFCRAVSWGSPAVYERGVELLYNSALGEFHAAEAAALLEKLELVTPGLQEFDSPLTSYAVDACIALHEALQFLTDKQETHISHCATATLDSVEAFVQHYRQLNPDQRGFEAAVAADPFMQAEAARQHRLLDALLSIHEFDAASIHQLRRLNGRGGIVDLARLPE</sequence>
<dbReference type="AlphaFoldDB" id="A0A3S0HA98"/>
<dbReference type="InterPro" id="IPR007338">
    <property type="entry name" value="DUF416"/>
</dbReference>
<protein>
    <submittedName>
        <fullName evidence="1">DUF416 family protein</fullName>
    </submittedName>
</protein>
<gene>
    <name evidence="1" type="ORF">EJV47_08965</name>
</gene>
<organism evidence="1 2">
    <name type="scientific">Hymenobacter gummosus</name>
    <dbReference type="NCBI Taxonomy" id="1776032"/>
    <lineage>
        <taxon>Bacteria</taxon>
        <taxon>Pseudomonadati</taxon>
        <taxon>Bacteroidota</taxon>
        <taxon>Cytophagia</taxon>
        <taxon>Cytophagales</taxon>
        <taxon>Hymenobacteraceae</taxon>
        <taxon>Hymenobacter</taxon>
    </lineage>
</organism>
<comment type="caution">
    <text evidence="1">The sequence shown here is derived from an EMBL/GenBank/DDBJ whole genome shotgun (WGS) entry which is preliminary data.</text>
</comment>
<dbReference type="Proteomes" id="UP000282184">
    <property type="component" value="Unassembled WGS sequence"/>
</dbReference>
<dbReference type="RefSeq" id="WP_126692815.1">
    <property type="nucleotide sequence ID" value="NZ_RXOF01000004.1"/>
</dbReference>
<name>A0A3S0HA98_9BACT</name>
<reference evidence="1 2" key="1">
    <citation type="submission" date="2018-12" db="EMBL/GenBank/DDBJ databases">
        <title>Hymenobacter gummosus sp. nov., isolated from a spring.</title>
        <authorList>
            <person name="Nie L."/>
        </authorList>
    </citation>
    <scope>NUCLEOTIDE SEQUENCE [LARGE SCALE GENOMIC DNA]</scope>
    <source>
        <strain evidence="1 2">KCTC 52166</strain>
    </source>
</reference>
<evidence type="ECO:0000313" key="2">
    <source>
        <dbReference type="Proteomes" id="UP000282184"/>
    </source>
</evidence>
<keyword evidence="2" id="KW-1185">Reference proteome</keyword>
<accession>A0A3S0HA98</accession>
<dbReference type="InterPro" id="IPR023381">
    <property type="entry name" value="YP001051499.1-like_dom_sf"/>
</dbReference>
<evidence type="ECO:0000313" key="1">
    <source>
        <dbReference type="EMBL" id="RTQ50749.1"/>
    </source>
</evidence>
<dbReference type="OrthoDB" id="9204516at2"/>
<dbReference type="Pfam" id="PF04222">
    <property type="entry name" value="DUF416"/>
    <property type="match status" value="1"/>
</dbReference>